<dbReference type="RefSeq" id="WP_015220709.1">
    <property type="nucleotide sequence ID" value="NZ_WMIA01000020.1"/>
</dbReference>
<organism evidence="3 4">
    <name type="scientific">Cyanobacterium aponinum 0216</name>
    <dbReference type="NCBI Taxonomy" id="2676140"/>
    <lineage>
        <taxon>Bacteria</taxon>
        <taxon>Bacillati</taxon>
        <taxon>Cyanobacteriota</taxon>
        <taxon>Cyanophyceae</taxon>
        <taxon>Oscillatoriophycideae</taxon>
        <taxon>Chroococcales</taxon>
        <taxon>Geminocystaceae</taxon>
        <taxon>Cyanobacterium</taxon>
    </lineage>
</organism>
<comment type="caution">
    <text evidence="3">The sequence shown here is derived from an EMBL/GenBank/DDBJ whole genome shotgun (WGS) entry which is preliminary data.</text>
</comment>
<evidence type="ECO:0008006" key="5">
    <source>
        <dbReference type="Google" id="ProtNLM"/>
    </source>
</evidence>
<accession>A0A844H0W3</accession>
<feature type="coiled-coil region" evidence="1">
    <location>
        <begin position="13"/>
        <end position="57"/>
    </location>
</feature>
<evidence type="ECO:0000313" key="3">
    <source>
        <dbReference type="EMBL" id="MTF40005.1"/>
    </source>
</evidence>
<keyword evidence="2" id="KW-0472">Membrane</keyword>
<protein>
    <recommendedName>
        <fullName evidence="5">DUF2203 domain-containing protein</fullName>
    </recommendedName>
</protein>
<dbReference type="EMBL" id="WMIA01000020">
    <property type="protein sequence ID" value="MTF40005.1"/>
    <property type="molecule type" value="Genomic_DNA"/>
</dbReference>
<evidence type="ECO:0000313" key="4">
    <source>
        <dbReference type="Proteomes" id="UP000437131"/>
    </source>
</evidence>
<name>A0A844H0W3_9CHRO</name>
<keyword evidence="1" id="KW-0175">Coiled coil</keyword>
<keyword evidence="2" id="KW-0812">Transmembrane</keyword>
<proteinExistence type="predicted"/>
<keyword evidence="2" id="KW-1133">Transmembrane helix</keyword>
<dbReference type="AlphaFoldDB" id="A0A844H0W3"/>
<dbReference type="Proteomes" id="UP000437131">
    <property type="component" value="Unassembled WGS sequence"/>
</dbReference>
<evidence type="ECO:0000256" key="1">
    <source>
        <dbReference type="SAM" id="Coils"/>
    </source>
</evidence>
<sequence>MSDSEKTPESATELNIEEAILQLEAQLEKVKQRHQQIINDKQRKEELINRKEQLKTLKAENNPPDSLKSELKYIEEELNEIEVRLESELFKWSSLSEPFWQIVRFGGIGIIIGWILKTMTIN</sequence>
<gene>
    <name evidence="3" type="ORF">GGC33_13860</name>
</gene>
<feature type="transmembrane region" description="Helical" evidence="2">
    <location>
        <begin position="99"/>
        <end position="116"/>
    </location>
</feature>
<evidence type="ECO:0000256" key="2">
    <source>
        <dbReference type="SAM" id="Phobius"/>
    </source>
</evidence>
<reference evidence="3 4" key="1">
    <citation type="submission" date="2019-11" db="EMBL/GenBank/DDBJ databases">
        <title>Isolation of a new High Light Tolerant Cyanobacteria.</title>
        <authorList>
            <person name="Dobson Z."/>
            <person name="Vaughn N."/>
            <person name="Vaughn M."/>
            <person name="Fromme P."/>
            <person name="Mazor Y."/>
        </authorList>
    </citation>
    <scope>NUCLEOTIDE SEQUENCE [LARGE SCALE GENOMIC DNA]</scope>
    <source>
        <strain evidence="3 4">0216</strain>
    </source>
</reference>